<evidence type="ECO:0000256" key="4">
    <source>
        <dbReference type="ARBA" id="ARBA00022597"/>
    </source>
</evidence>
<evidence type="ECO:0000313" key="10">
    <source>
        <dbReference type="EMBL" id="RGW54675.1"/>
    </source>
</evidence>
<dbReference type="PANTHER" id="PTHR32502:SF8">
    <property type="entry name" value="N-ACETYLGALACTOSAMINE PERMEASE IIC COMPONENT 1"/>
    <property type="match status" value="1"/>
</dbReference>
<dbReference type="AlphaFoldDB" id="A0A395XR86"/>
<dbReference type="PROSITE" id="PS51106">
    <property type="entry name" value="PTS_EIIC_TYPE_4"/>
    <property type="match status" value="1"/>
</dbReference>
<sequence>MSTILVQTIMLGLLGLFSNAEWFLGTCYIQRPLILGPLTGLIMGDLQAGIIMGATMELAFAGASSIGGYDPPDMISGTILGVAFAIHSGAGPEMALTLGIPIATVMLLISNSVGYPILQIFAHMMDRDIEKGDDKAFQRDFILSGFVAWGITAPLLPLAYYFGSDKVAAVVGKMPEFISTGMDIAGGLLPAMGFAMLARMIMKKDVAPFFFIGYFVVAYSGLSTTGVALFAILILAVMFMMNKETKVVQIEEKGGDFDEF</sequence>
<keyword evidence="7 9" id="KW-1133">Transmembrane helix</keyword>
<keyword evidence="8 9" id="KW-0472">Membrane</keyword>
<accession>A0A395XR86</accession>
<evidence type="ECO:0000313" key="13">
    <source>
        <dbReference type="Proteomes" id="UP000284962"/>
    </source>
</evidence>
<organism evidence="10 12">
    <name type="scientific">Dorea formicigenerans</name>
    <dbReference type="NCBI Taxonomy" id="39486"/>
    <lineage>
        <taxon>Bacteria</taxon>
        <taxon>Bacillati</taxon>
        <taxon>Bacillota</taxon>
        <taxon>Clostridia</taxon>
        <taxon>Lachnospirales</taxon>
        <taxon>Lachnospiraceae</taxon>
        <taxon>Dorea</taxon>
    </lineage>
</organism>
<dbReference type="GO" id="GO:0005886">
    <property type="term" value="C:plasma membrane"/>
    <property type="evidence" value="ECO:0007669"/>
    <property type="project" value="UniProtKB-SubCell"/>
</dbReference>
<evidence type="ECO:0000256" key="5">
    <source>
        <dbReference type="ARBA" id="ARBA00022683"/>
    </source>
</evidence>
<comment type="subcellular location">
    <subcellularLocation>
        <location evidence="1">Cell membrane</location>
        <topology evidence="1">Multi-pass membrane protein</topology>
    </subcellularLocation>
</comment>
<keyword evidence="6 9" id="KW-0812">Transmembrane</keyword>
<dbReference type="EMBL" id="QSAJ01000007">
    <property type="protein sequence ID" value="RGW54675.1"/>
    <property type="molecule type" value="Genomic_DNA"/>
</dbReference>
<evidence type="ECO:0000256" key="1">
    <source>
        <dbReference type="ARBA" id="ARBA00004651"/>
    </source>
</evidence>
<evidence type="ECO:0000256" key="6">
    <source>
        <dbReference type="ARBA" id="ARBA00022692"/>
    </source>
</evidence>
<dbReference type="InterPro" id="IPR004700">
    <property type="entry name" value="PTS_IIC_man"/>
</dbReference>
<feature type="transmembrane region" description="Helical" evidence="9">
    <location>
        <begin position="98"/>
        <end position="121"/>
    </location>
</feature>
<feature type="transmembrane region" description="Helical" evidence="9">
    <location>
        <begin position="209"/>
        <end position="239"/>
    </location>
</feature>
<dbReference type="InterPro" id="IPR050303">
    <property type="entry name" value="GatZ_KbaZ_carbometab"/>
</dbReference>
<feature type="transmembrane region" description="Helical" evidence="9">
    <location>
        <begin position="177"/>
        <end position="197"/>
    </location>
</feature>
<keyword evidence="3" id="KW-1003">Cell membrane</keyword>
<evidence type="ECO:0000256" key="8">
    <source>
        <dbReference type="ARBA" id="ARBA00023136"/>
    </source>
</evidence>
<keyword evidence="4 10" id="KW-0762">Sugar transport</keyword>
<evidence type="ECO:0000313" key="11">
    <source>
        <dbReference type="EMBL" id="RGZ97763.1"/>
    </source>
</evidence>
<evidence type="ECO:0000256" key="2">
    <source>
        <dbReference type="ARBA" id="ARBA00022448"/>
    </source>
</evidence>
<reference evidence="12 13" key="1">
    <citation type="submission" date="2018-08" db="EMBL/GenBank/DDBJ databases">
        <title>A genome reference for cultivated species of the human gut microbiota.</title>
        <authorList>
            <person name="Zou Y."/>
            <person name="Xue W."/>
            <person name="Luo G."/>
        </authorList>
    </citation>
    <scope>NUCLEOTIDE SEQUENCE [LARGE SCALE GENOMIC DNA]</scope>
    <source>
        <strain evidence="10 12">AF12-11</strain>
        <strain evidence="11 13">AM46-16</strain>
    </source>
</reference>
<name>A0A395XR86_9FIRM</name>
<comment type="caution">
    <text evidence="10">The sequence shown here is derived from an EMBL/GenBank/DDBJ whole genome shotgun (WGS) entry which is preliminary data.</text>
</comment>
<dbReference type="Proteomes" id="UP000266376">
    <property type="component" value="Unassembled WGS sequence"/>
</dbReference>
<dbReference type="PANTHER" id="PTHR32502">
    <property type="entry name" value="N-ACETYLGALACTOSAMINE PERMEASE II COMPONENT-RELATED"/>
    <property type="match status" value="1"/>
</dbReference>
<feature type="transmembrane region" description="Helical" evidence="9">
    <location>
        <begin position="141"/>
        <end position="162"/>
    </location>
</feature>
<evidence type="ECO:0000313" key="12">
    <source>
        <dbReference type="Proteomes" id="UP000266376"/>
    </source>
</evidence>
<evidence type="ECO:0000256" key="3">
    <source>
        <dbReference type="ARBA" id="ARBA00022475"/>
    </source>
</evidence>
<dbReference type="Pfam" id="PF03609">
    <property type="entry name" value="EII-Sor"/>
    <property type="match status" value="1"/>
</dbReference>
<keyword evidence="5" id="KW-0598">Phosphotransferase system</keyword>
<protein>
    <submittedName>
        <fullName evidence="10">PTS sugar transporter subunit IIC</fullName>
    </submittedName>
</protein>
<dbReference type="EMBL" id="QSEW01000021">
    <property type="protein sequence ID" value="RGZ97763.1"/>
    <property type="molecule type" value="Genomic_DNA"/>
</dbReference>
<evidence type="ECO:0000256" key="9">
    <source>
        <dbReference type="SAM" id="Phobius"/>
    </source>
</evidence>
<gene>
    <name evidence="11" type="ORF">DW957_13895</name>
    <name evidence="10" type="ORF">DWV67_04625</name>
</gene>
<proteinExistence type="predicted"/>
<dbReference type="Proteomes" id="UP000284962">
    <property type="component" value="Unassembled WGS sequence"/>
</dbReference>
<evidence type="ECO:0000256" key="7">
    <source>
        <dbReference type="ARBA" id="ARBA00022989"/>
    </source>
</evidence>
<dbReference type="GO" id="GO:0009401">
    <property type="term" value="P:phosphoenolpyruvate-dependent sugar phosphotransferase system"/>
    <property type="evidence" value="ECO:0007669"/>
    <property type="project" value="UniProtKB-KW"/>
</dbReference>
<keyword evidence="2" id="KW-0813">Transport</keyword>